<comment type="subcellular location">
    <subcellularLocation>
        <location evidence="2">Membrane</location>
        <topology evidence="2">Multi-pass membrane protein</topology>
    </subcellularLocation>
</comment>
<comment type="catalytic activity">
    <reaction evidence="1">
        <text>ATP + protein L-histidine = ADP + protein N-phospho-L-histidine.</text>
        <dbReference type="EC" id="2.7.13.3"/>
    </reaction>
</comment>
<evidence type="ECO:0000256" key="3">
    <source>
        <dbReference type="ARBA" id="ARBA00012438"/>
    </source>
</evidence>
<evidence type="ECO:0000256" key="11">
    <source>
        <dbReference type="ARBA" id="ARBA00023012"/>
    </source>
</evidence>
<sequence length="459" mass="51763">MQTNSIRFWLLIALNSIVLASLSFTAYVSYQDALHELDEMYDAQLVRNARLIGALVESADPAAQTHYPIVIATLELPANGETLSSAQERSFSGHKYEQKLAFQVWRNNALLLQSENSVNFPELVKLDGFHEIVYQHTLWIAYVTLLSDGETWVMTAQREDIREEMSAYLALAQIRPILVVMIPLSVFIYLIIGLTLRPLRLLEQTISTKSPEQLSEITLPLPTELQPIKLAINQLINRVSHYVTQEKRFVSDAAHELRTPISVLQLHAENLQEATKPEETAIAVDSILDGSRKMTHLVNQLLQLNRIESLAETSYSTINLTELIQNSLSLLPFIMLDRIKWKLDIPENINIKGDEFLLGLALRNLLENAAKYAVPESEAVVKAQLEDDSVLHISISNKAQSLPDTDRMGDRFFRHQVHQHIEGCGLGLSIVEHVAKLHGGSVFYQLDNQILSVNIILPQ</sequence>
<dbReference type="Gene3D" id="1.10.287.130">
    <property type="match status" value="1"/>
</dbReference>
<dbReference type="GO" id="GO:0000155">
    <property type="term" value="F:phosphorelay sensor kinase activity"/>
    <property type="evidence" value="ECO:0007669"/>
    <property type="project" value="InterPro"/>
</dbReference>
<dbReference type="InterPro" id="IPR005467">
    <property type="entry name" value="His_kinase_dom"/>
</dbReference>
<keyword evidence="7" id="KW-0547">Nucleotide-binding</keyword>
<keyword evidence="9" id="KW-0067">ATP-binding</keyword>
<dbReference type="CDD" id="cd00082">
    <property type="entry name" value="HisKA"/>
    <property type="match status" value="1"/>
</dbReference>
<dbReference type="GO" id="GO:0005886">
    <property type="term" value="C:plasma membrane"/>
    <property type="evidence" value="ECO:0007669"/>
    <property type="project" value="TreeGrafter"/>
</dbReference>
<keyword evidence="11" id="KW-0902">Two-component regulatory system</keyword>
<dbReference type="GO" id="GO:0005524">
    <property type="term" value="F:ATP binding"/>
    <property type="evidence" value="ECO:0007669"/>
    <property type="project" value="UniProtKB-KW"/>
</dbReference>
<dbReference type="PANTHER" id="PTHR45436:SF14">
    <property type="entry name" value="SENSOR PROTEIN QSEC"/>
    <property type="match status" value="1"/>
</dbReference>
<dbReference type="InterPro" id="IPR036890">
    <property type="entry name" value="HATPase_C_sf"/>
</dbReference>
<evidence type="ECO:0000256" key="6">
    <source>
        <dbReference type="ARBA" id="ARBA00022692"/>
    </source>
</evidence>
<name>A0A5J6LH83_9GAMM</name>
<keyword evidence="5" id="KW-0808">Transferase</keyword>
<evidence type="ECO:0000256" key="1">
    <source>
        <dbReference type="ARBA" id="ARBA00000085"/>
    </source>
</evidence>
<dbReference type="InterPro" id="IPR003661">
    <property type="entry name" value="HisK_dim/P_dom"/>
</dbReference>
<keyword evidence="8" id="KW-0418">Kinase</keyword>
<evidence type="ECO:0000256" key="5">
    <source>
        <dbReference type="ARBA" id="ARBA00022679"/>
    </source>
</evidence>
<dbReference type="InterPro" id="IPR036097">
    <property type="entry name" value="HisK_dim/P_sf"/>
</dbReference>
<evidence type="ECO:0000259" key="13">
    <source>
        <dbReference type="PROSITE" id="PS50109"/>
    </source>
</evidence>
<evidence type="ECO:0000256" key="10">
    <source>
        <dbReference type="ARBA" id="ARBA00022989"/>
    </source>
</evidence>
<proteinExistence type="predicted"/>
<evidence type="ECO:0000256" key="4">
    <source>
        <dbReference type="ARBA" id="ARBA00022553"/>
    </source>
</evidence>
<reference evidence="14 15" key="1">
    <citation type="submission" date="2019-09" db="EMBL/GenBank/DDBJ databases">
        <title>Nitrincola iocasae sp. nov., a bacterium isolated from the sediment collected at a cold seep field in South China Sea.</title>
        <authorList>
            <person name="Zhang H."/>
            <person name="Wang H."/>
            <person name="Li C."/>
        </authorList>
    </citation>
    <scope>NUCLEOTIDE SEQUENCE [LARGE SCALE GENOMIC DNA]</scope>
    <source>
        <strain evidence="14 15">KXZD1103</strain>
    </source>
</reference>
<dbReference type="PANTHER" id="PTHR45436">
    <property type="entry name" value="SENSOR HISTIDINE KINASE YKOH"/>
    <property type="match status" value="1"/>
</dbReference>
<evidence type="ECO:0000313" key="14">
    <source>
        <dbReference type="EMBL" id="QEW07914.1"/>
    </source>
</evidence>
<protein>
    <recommendedName>
        <fullName evidence="3">histidine kinase</fullName>
        <ecNumber evidence="3">2.7.13.3</ecNumber>
    </recommendedName>
</protein>
<evidence type="ECO:0000256" key="12">
    <source>
        <dbReference type="SAM" id="Phobius"/>
    </source>
</evidence>
<dbReference type="KEGG" id="nik:F5I99_16235"/>
<dbReference type="SMART" id="SM00387">
    <property type="entry name" value="HATPase_c"/>
    <property type="match status" value="1"/>
</dbReference>
<feature type="domain" description="Histidine kinase" evidence="13">
    <location>
        <begin position="252"/>
        <end position="459"/>
    </location>
</feature>
<dbReference type="SUPFAM" id="SSF55874">
    <property type="entry name" value="ATPase domain of HSP90 chaperone/DNA topoisomerase II/histidine kinase"/>
    <property type="match status" value="1"/>
</dbReference>
<dbReference type="PROSITE" id="PS50109">
    <property type="entry name" value="HIS_KIN"/>
    <property type="match status" value="1"/>
</dbReference>
<keyword evidence="10 12" id="KW-1133">Transmembrane helix</keyword>
<evidence type="ECO:0000256" key="2">
    <source>
        <dbReference type="ARBA" id="ARBA00004141"/>
    </source>
</evidence>
<dbReference type="SUPFAM" id="SSF47384">
    <property type="entry name" value="Homodimeric domain of signal transducing histidine kinase"/>
    <property type="match status" value="1"/>
</dbReference>
<dbReference type="EC" id="2.7.13.3" evidence="3"/>
<evidence type="ECO:0000256" key="8">
    <source>
        <dbReference type="ARBA" id="ARBA00022777"/>
    </source>
</evidence>
<dbReference type="AlphaFoldDB" id="A0A5J6LH83"/>
<keyword evidence="6 12" id="KW-0812">Transmembrane</keyword>
<dbReference type="Proteomes" id="UP000325606">
    <property type="component" value="Chromosome"/>
</dbReference>
<dbReference type="InterPro" id="IPR003594">
    <property type="entry name" value="HATPase_dom"/>
</dbReference>
<dbReference type="Pfam" id="PF00512">
    <property type="entry name" value="HisKA"/>
    <property type="match status" value="1"/>
</dbReference>
<evidence type="ECO:0000256" key="7">
    <source>
        <dbReference type="ARBA" id="ARBA00022741"/>
    </source>
</evidence>
<evidence type="ECO:0000256" key="9">
    <source>
        <dbReference type="ARBA" id="ARBA00022840"/>
    </source>
</evidence>
<keyword evidence="4" id="KW-0597">Phosphoprotein</keyword>
<keyword evidence="12" id="KW-0472">Membrane</keyword>
<feature type="transmembrane region" description="Helical" evidence="12">
    <location>
        <begin position="6"/>
        <end position="30"/>
    </location>
</feature>
<evidence type="ECO:0000313" key="15">
    <source>
        <dbReference type="Proteomes" id="UP000325606"/>
    </source>
</evidence>
<feature type="transmembrane region" description="Helical" evidence="12">
    <location>
        <begin position="167"/>
        <end position="192"/>
    </location>
</feature>
<dbReference type="EMBL" id="CP044222">
    <property type="protein sequence ID" value="QEW07914.1"/>
    <property type="molecule type" value="Genomic_DNA"/>
</dbReference>
<dbReference type="Gene3D" id="3.30.565.10">
    <property type="entry name" value="Histidine kinase-like ATPase, C-terminal domain"/>
    <property type="match status" value="1"/>
</dbReference>
<dbReference type="InterPro" id="IPR050428">
    <property type="entry name" value="TCS_sensor_his_kinase"/>
</dbReference>
<gene>
    <name evidence="14" type="ORF">F5I99_16235</name>
</gene>
<keyword evidence="15" id="KW-1185">Reference proteome</keyword>
<accession>A0A5J6LH83</accession>
<organism evidence="14 15">
    <name type="scientific">Nitrincola iocasae</name>
    <dbReference type="NCBI Taxonomy" id="2614693"/>
    <lineage>
        <taxon>Bacteria</taxon>
        <taxon>Pseudomonadati</taxon>
        <taxon>Pseudomonadota</taxon>
        <taxon>Gammaproteobacteria</taxon>
        <taxon>Oceanospirillales</taxon>
        <taxon>Oceanospirillaceae</taxon>
        <taxon>Nitrincola</taxon>
    </lineage>
</organism>
<dbReference type="Pfam" id="PF02518">
    <property type="entry name" value="HATPase_c"/>
    <property type="match status" value="1"/>
</dbReference>
<dbReference type="SMART" id="SM00388">
    <property type="entry name" value="HisKA"/>
    <property type="match status" value="1"/>
</dbReference>